<reference evidence="1" key="1">
    <citation type="journal article" date="2021" name="Proc. Natl. Acad. Sci. U.S.A.">
        <title>A Catalog of Tens of Thousands of Viruses from Human Metagenomes Reveals Hidden Associations with Chronic Diseases.</title>
        <authorList>
            <person name="Tisza M.J."/>
            <person name="Buck C.B."/>
        </authorList>
    </citation>
    <scope>NUCLEOTIDE SEQUENCE</scope>
    <source>
        <strain evidence="1">Ct5jB2</strain>
    </source>
</reference>
<protein>
    <submittedName>
        <fullName evidence="1">Uncharacterized protein</fullName>
    </submittedName>
</protein>
<proteinExistence type="predicted"/>
<organism evidence="1">
    <name type="scientific">Siphoviridae sp. ct5jB2</name>
    <dbReference type="NCBI Taxonomy" id="2825337"/>
    <lineage>
        <taxon>Viruses</taxon>
        <taxon>Duplodnaviria</taxon>
        <taxon>Heunggongvirae</taxon>
        <taxon>Uroviricota</taxon>
        <taxon>Caudoviricetes</taxon>
    </lineage>
</organism>
<sequence length="60" mass="7027">MDVICVNGLYKLTINEEYTVIAENIMKAKQELLRRFSDDIDRVIDKKLGDYGFDSENINR</sequence>
<dbReference type="EMBL" id="BK015927">
    <property type="protein sequence ID" value="DAF85480.1"/>
    <property type="molecule type" value="Genomic_DNA"/>
</dbReference>
<accession>A0A8S5TTG9</accession>
<evidence type="ECO:0000313" key="1">
    <source>
        <dbReference type="EMBL" id="DAF85480.1"/>
    </source>
</evidence>
<name>A0A8S5TTG9_9CAUD</name>